<reference evidence="2 3" key="1">
    <citation type="submission" date="2017-09" db="EMBL/GenBank/DDBJ databases">
        <title>Paracoccus alkalisoli sp. nov., isolated from saline alkaline soil.</title>
        <authorList>
            <person name="Dong X."/>
            <person name="Zhang G."/>
        </authorList>
    </citation>
    <scope>NUCLEOTIDE SEQUENCE [LARGE SCALE GENOMIC DNA]</scope>
    <source>
        <strain evidence="2 3">WN007</strain>
    </source>
</reference>
<proteinExistence type="predicted"/>
<comment type="caution">
    <text evidence="2">The sequence shown here is derived from an EMBL/GenBank/DDBJ whole genome shotgun (WGS) entry which is preliminary data.</text>
</comment>
<dbReference type="SUPFAM" id="SSF88723">
    <property type="entry name" value="PIN domain-like"/>
    <property type="match status" value="1"/>
</dbReference>
<dbReference type="EMBL" id="NSJZ01000025">
    <property type="protein sequence ID" value="PAU96017.1"/>
    <property type="molecule type" value="Genomic_DNA"/>
</dbReference>
<accession>A0A2A2GGG1</accession>
<dbReference type="Proteomes" id="UP000218023">
    <property type="component" value="Unassembled WGS sequence"/>
</dbReference>
<name>A0A2A2GGG1_9RHOB</name>
<dbReference type="CDD" id="cd09871">
    <property type="entry name" value="PIN_MtVapC28-VapC30-like"/>
    <property type="match status" value="1"/>
</dbReference>
<evidence type="ECO:0000259" key="1">
    <source>
        <dbReference type="Pfam" id="PF01850"/>
    </source>
</evidence>
<feature type="domain" description="PIN" evidence="1">
    <location>
        <begin position="2"/>
        <end position="113"/>
    </location>
</feature>
<organism evidence="2 3">
    <name type="scientific">Paracoccus salipaludis</name>
    <dbReference type="NCBI Taxonomy" id="2032623"/>
    <lineage>
        <taxon>Bacteria</taxon>
        <taxon>Pseudomonadati</taxon>
        <taxon>Pseudomonadota</taxon>
        <taxon>Alphaproteobacteria</taxon>
        <taxon>Rhodobacterales</taxon>
        <taxon>Paracoccaceae</taxon>
        <taxon>Paracoccus</taxon>
    </lineage>
</organism>
<protein>
    <submittedName>
        <fullName evidence="2">VapC toxin family PIN domain ribonuclease</fullName>
    </submittedName>
</protein>
<sequence length="118" mass="12028">MAVLLGEPESAACAAVLGSEARLLISAGTLAEALIVAGNRGIRMEMATLMAEGGVEVVPVTATTAARVAEAYAAWGKGNHPAGLNFGDCFAYALARETECPILYVGQDFARTDVAAAV</sequence>
<evidence type="ECO:0000313" key="2">
    <source>
        <dbReference type="EMBL" id="PAU96017.1"/>
    </source>
</evidence>
<dbReference type="InterPro" id="IPR002716">
    <property type="entry name" value="PIN_dom"/>
</dbReference>
<gene>
    <name evidence="2" type="ORF">CK240_16005</name>
</gene>
<dbReference type="OrthoDB" id="32625at2"/>
<dbReference type="InterPro" id="IPR029060">
    <property type="entry name" value="PIN-like_dom_sf"/>
</dbReference>
<dbReference type="Pfam" id="PF01850">
    <property type="entry name" value="PIN"/>
    <property type="match status" value="1"/>
</dbReference>
<dbReference type="Gene3D" id="3.40.50.1010">
    <property type="entry name" value="5'-nuclease"/>
    <property type="match status" value="1"/>
</dbReference>
<evidence type="ECO:0000313" key="3">
    <source>
        <dbReference type="Proteomes" id="UP000218023"/>
    </source>
</evidence>
<dbReference type="AlphaFoldDB" id="A0A2A2GGG1"/>
<keyword evidence="3" id="KW-1185">Reference proteome</keyword>